<keyword evidence="2" id="KW-1185">Reference proteome</keyword>
<proteinExistence type="predicted"/>
<evidence type="ECO:0000313" key="1">
    <source>
        <dbReference type="EMBL" id="KAK2914288.1"/>
    </source>
</evidence>
<accession>A0AA88TX27</accession>
<organism evidence="1 2">
    <name type="scientific">Cirrhinus molitorella</name>
    <name type="common">mud carp</name>
    <dbReference type="NCBI Taxonomy" id="172907"/>
    <lineage>
        <taxon>Eukaryota</taxon>
        <taxon>Metazoa</taxon>
        <taxon>Chordata</taxon>
        <taxon>Craniata</taxon>
        <taxon>Vertebrata</taxon>
        <taxon>Euteleostomi</taxon>
        <taxon>Actinopterygii</taxon>
        <taxon>Neopterygii</taxon>
        <taxon>Teleostei</taxon>
        <taxon>Ostariophysi</taxon>
        <taxon>Cypriniformes</taxon>
        <taxon>Cyprinidae</taxon>
        <taxon>Labeoninae</taxon>
        <taxon>Labeonini</taxon>
        <taxon>Cirrhinus</taxon>
    </lineage>
</organism>
<evidence type="ECO:0000313" key="2">
    <source>
        <dbReference type="Proteomes" id="UP001187343"/>
    </source>
</evidence>
<protein>
    <submittedName>
        <fullName evidence="1">Uncharacterized protein</fullName>
    </submittedName>
</protein>
<name>A0AA88TX27_9TELE</name>
<comment type="caution">
    <text evidence="1">The sequence shown here is derived from an EMBL/GenBank/DDBJ whole genome shotgun (WGS) entry which is preliminary data.</text>
</comment>
<dbReference type="EMBL" id="JAUYZG010000002">
    <property type="protein sequence ID" value="KAK2914288.1"/>
    <property type="molecule type" value="Genomic_DNA"/>
</dbReference>
<dbReference type="Proteomes" id="UP001187343">
    <property type="component" value="Unassembled WGS sequence"/>
</dbReference>
<dbReference type="AlphaFoldDB" id="A0AA88TX27"/>
<reference evidence="1" key="1">
    <citation type="submission" date="2023-08" db="EMBL/GenBank/DDBJ databases">
        <title>Chromosome-level Genome Assembly of mud carp (Cirrhinus molitorella).</title>
        <authorList>
            <person name="Liu H."/>
        </authorList>
    </citation>
    <scope>NUCLEOTIDE SEQUENCE</scope>
    <source>
        <strain evidence="1">Prfri</strain>
        <tissue evidence="1">Muscle</tissue>
    </source>
</reference>
<gene>
    <name evidence="1" type="ORF">Q8A67_002687</name>
</gene>
<sequence length="115" mass="12476">MTDVAADWRSSGKSRVLSVRAQKVPPTGLVFTCCCPRHFKCEGSGTKPECVAQPPGLSHGPHYSIVAATATVPILGPGEGRKTICQETLLTTRETVLRNPAEEFLRIQSWLTKTI</sequence>